<reference evidence="1 2" key="1">
    <citation type="submission" date="2015-01" db="EMBL/GenBank/DDBJ databases">
        <title>Draft genome of Anoxybacillus thermarum strain AF/04.</title>
        <authorList>
            <person name="Poli A."/>
            <person name="Nicolaus B."/>
            <person name="Chan K.-G."/>
            <person name="Kahar U.M."/>
            <person name="Yaakob A.S."/>
            <person name="Chan C.S."/>
            <person name="Goh K.M."/>
        </authorList>
    </citation>
    <scope>NUCLEOTIDE SEQUENCE [LARGE SCALE GENOMIC DNA]</scope>
    <source>
        <strain evidence="1 2">AF/04</strain>
    </source>
</reference>
<dbReference type="Proteomes" id="UP000032102">
    <property type="component" value="Unassembled WGS sequence"/>
</dbReference>
<name>A0A0D0RU48_9BACL</name>
<proteinExistence type="predicted"/>
<evidence type="ECO:0000313" key="1">
    <source>
        <dbReference type="EMBL" id="KIQ95142.1"/>
    </source>
</evidence>
<accession>A0A0D0RU48</accession>
<protein>
    <submittedName>
        <fullName evidence="1">Uncharacterized protein</fullName>
    </submittedName>
</protein>
<keyword evidence="2" id="KW-1185">Reference proteome</keyword>
<dbReference type="PATRIC" id="fig|404937.3.peg.708"/>
<organism evidence="1 2">
    <name type="scientific">Anoxybacillus thermarum</name>
    <dbReference type="NCBI Taxonomy" id="404937"/>
    <lineage>
        <taxon>Bacteria</taxon>
        <taxon>Bacillati</taxon>
        <taxon>Bacillota</taxon>
        <taxon>Bacilli</taxon>
        <taxon>Bacillales</taxon>
        <taxon>Anoxybacillaceae</taxon>
        <taxon>Anoxybacillus</taxon>
    </lineage>
</organism>
<dbReference type="EMBL" id="JXTH01000009">
    <property type="protein sequence ID" value="KIQ95142.1"/>
    <property type="molecule type" value="Genomic_DNA"/>
</dbReference>
<dbReference type="SUPFAM" id="SSF48452">
    <property type="entry name" value="TPR-like"/>
    <property type="match status" value="1"/>
</dbReference>
<dbReference type="InterPro" id="IPR011990">
    <property type="entry name" value="TPR-like_helical_dom_sf"/>
</dbReference>
<sequence length="217" mass="25581">MLQNAYDDALQKILKSSVADLQTYVRSGSLDSYDLLVLAFKTNQLDVVRLLLHLVSDQKEKEFLLFMLNEHEQAPESMFYLFLLERTIQLKEYELFEQFLALKNRFAPSVHIQIAHLLHRYEFMDVALQLYRSVDNMNDWDAGAFVNVMEALVAKNEIVEAMQYGLLAISFGHHDFRLYKYVIELMDICGMSEERRKIVQQAKQLYPDSEWLKQKEK</sequence>
<evidence type="ECO:0000313" key="2">
    <source>
        <dbReference type="Proteomes" id="UP000032102"/>
    </source>
</evidence>
<dbReference type="AlphaFoldDB" id="A0A0D0RU48"/>
<gene>
    <name evidence="1" type="ORF">LH47_00689</name>
</gene>
<comment type="caution">
    <text evidence="1">The sequence shown here is derived from an EMBL/GenBank/DDBJ whole genome shotgun (WGS) entry which is preliminary data.</text>
</comment>